<feature type="compositionally biased region" description="Pro residues" evidence="1">
    <location>
        <begin position="140"/>
        <end position="163"/>
    </location>
</feature>
<gene>
    <name evidence="3" type="primary">LOC118274085</name>
</gene>
<name>A0A9R0ENW4_SPOFR</name>
<dbReference type="RefSeq" id="XP_035447340.2">
    <property type="nucleotide sequence ID" value="XM_035591447.2"/>
</dbReference>
<dbReference type="GO" id="GO:0005743">
    <property type="term" value="C:mitochondrial inner membrane"/>
    <property type="evidence" value="ECO:0007669"/>
    <property type="project" value="InterPro"/>
</dbReference>
<evidence type="ECO:0000256" key="1">
    <source>
        <dbReference type="SAM" id="MobiDB-lite"/>
    </source>
</evidence>
<dbReference type="InterPro" id="IPR009947">
    <property type="entry name" value="NDUA7"/>
</dbReference>
<dbReference type="GeneID" id="118274085"/>
<dbReference type="OrthoDB" id="7449810at2759"/>
<keyword evidence="2" id="KW-1185">Reference proteome</keyword>
<feature type="compositionally biased region" description="Pro residues" evidence="1">
    <location>
        <begin position="187"/>
        <end position="198"/>
    </location>
</feature>
<sequence length="205" mass="22791">MAKRPPIKWDFRDVSSGIQMLRQFLLGRKYTPHNRYPPLIAPRSIPPPDVPRGPEETNRYSDFYYSDRNALGSVKPPVVAPIAEGARTSISRGGSAKIKCSQTKMDTKKLVFKCPPTPGCTWWWDAHCYYQEVGPAPQPCAPFPSIPPPPPPPCGSPPRPPPKQKPKVDPCAQTPDCRLDPCEREPPPPPPPPPPCDPCDPKYKK</sequence>
<feature type="region of interest" description="Disordered" evidence="1">
    <location>
        <begin position="140"/>
        <end position="205"/>
    </location>
</feature>
<dbReference type="GO" id="GO:0042773">
    <property type="term" value="P:ATP synthesis coupled electron transport"/>
    <property type="evidence" value="ECO:0007669"/>
    <property type="project" value="InterPro"/>
</dbReference>
<evidence type="ECO:0000313" key="3">
    <source>
        <dbReference type="RefSeq" id="XP_035447340.2"/>
    </source>
</evidence>
<feature type="compositionally biased region" description="Basic and acidic residues" evidence="1">
    <location>
        <begin position="177"/>
        <end position="186"/>
    </location>
</feature>
<reference evidence="3" key="1">
    <citation type="submission" date="2025-08" db="UniProtKB">
        <authorList>
            <consortium name="RefSeq"/>
        </authorList>
    </citation>
    <scope>IDENTIFICATION</scope>
    <source>
        <tissue evidence="3">Whole larval tissue</tissue>
    </source>
</reference>
<dbReference type="Pfam" id="PF07347">
    <property type="entry name" value="CI-B14_5a"/>
    <property type="match status" value="1"/>
</dbReference>
<dbReference type="Proteomes" id="UP000829999">
    <property type="component" value="Chromosome 3"/>
</dbReference>
<evidence type="ECO:0000313" key="2">
    <source>
        <dbReference type="Proteomes" id="UP000829999"/>
    </source>
</evidence>
<protein>
    <submittedName>
        <fullName evidence="3">Uncharacterized protein LOC118274085</fullName>
    </submittedName>
</protein>
<dbReference type="AlphaFoldDB" id="A0A9R0ENW4"/>
<accession>A0A9R0ENW4</accession>
<organism evidence="2 3">
    <name type="scientific">Spodoptera frugiperda</name>
    <name type="common">Fall armyworm</name>
    <dbReference type="NCBI Taxonomy" id="7108"/>
    <lineage>
        <taxon>Eukaryota</taxon>
        <taxon>Metazoa</taxon>
        <taxon>Ecdysozoa</taxon>
        <taxon>Arthropoda</taxon>
        <taxon>Hexapoda</taxon>
        <taxon>Insecta</taxon>
        <taxon>Pterygota</taxon>
        <taxon>Neoptera</taxon>
        <taxon>Endopterygota</taxon>
        <taxon>Lepidoptera</taxon>
        <taxon>Glossata</taxon>
        <taxon>Ditrysia</taxon>
        <taxon>Noctuoidea</taxon>
        <taxon>Noctuidae</taxon>
        <taxon>Amphipyrinae</taxon>
        <taxon>Spodoptera</taxon>
    </lineage>
</organism>
<proteinExistence type="predicted"/>